<evidence type="ECO:0000256" key="2">
    <source>
        <dbReference type="ARBA" id="ARBA00022723"/>
    </source>
</evidence>
<dbReference type="Proteomes" id="UP000316621">
    <property type="component" value="Chromosome 11"/>
</dbReference>
<dbReference type="EMBL" id="CM010725">
    <property type="protein sequence ID" value="RZC82326.1"/>
    <property type="molecule type" value="Genomic_DNA"/>
</dbReference>
<gene>
    <name evidence="8" type="ORF">C5167_045112</name>
</gene>
<evidence type="ECO:0000256" key="1">
    <source>
        <dbReference type="ARBA" id="ARBA00022670"/>
    </source>
</evidence>
<dbReference type="GO" id="GO:0046872">
    <property type="term" value="F:metal ion binding"/>
    <property type="evidence" value="ECO:0007669"/>
    <property type="project" value="UniProtKB-KW"/>
</dbReference>
<keyword evidence="4 6" id="KW-0862">Zinc</keyword>
<sequence length="294" mass="33081">GGVVITVYGLERIPYSKRFHLILISTDLERKLGQLCFKDDLKSYEGKILPETHPESVRVRSISKEIIEALQRGLGYEKVGSGLGYNNEEVQDDDMRRGFKVATYHLEGLHWEIFVVDEPTVLAECDPGGKIVVFTGLLNHFGSDAEIATIIALEVGHIVARHGAETFSKVIWLIILKVVLNIGDEMSKRITEAYKYLLLPSSRRKLDTGIKYVLMFLASGGRLYWVTLARVAPQVYEKLAEVNGHSPLDHLSTHPYGKKRAKALSRAKVMEEALSIYKESRSGIHLDMLGMWVM</sequence>
<dbReference type="Pfam" id="PF01435">
    <property type="entry name" value="Peptidase_M48"/>
    <property type="match status" value="1"/>
</dbReference>
<evidence type="ECO:0000256" key="4">
    <source>
        <dbReference type="ARBA" id="ARBA00022833"/>
    </source>
</evidence>
<evidence type="ECO:0000313" key="9">
    <source>
        <dbReference type="Proteomes" id="UP000316621"/>
    </source>
</evidence>
<proteinExistence type="inferred from homology"/>
<keyword evidence="1 6" id="KW-0645">Protease</keyword>
<keyword evidence="2" id="KW-0479">Metal-binding</keyword>
<evidence type="ECO:0000259" key="7">
    <source>
        <dbReference type="Pfam" id="PF01435"/>
    </source>
</evidence>
<dbReference type="PANTHER" id="PTHR22726">
    <property type="entry name" value="METALLOENDOPEPTIDASE OMA1"/>
    <property type="match status" value="1"/>
</dbReference>
<feature type="domain" description="Peptidase M48" evidence="7">
    <location>
        <begin position="101"/>
        <end position="266"/>
    </location>
</feature>
<evidence type="ECO:0000256" key="5">
    <source>
        <dbReference type="ARBA" id="ARBA00023049"/>
    </source>
</evidence>
<name>A0A4Y7LAQ5_PAPSO</name>
<reference evidence="8 9" key="1">
    <citation type="journal article" date="2018" name="Science">
        <title>The opium poppy genome and morphinan production.</title>
        <authorList>
            <person name="Guo L."/>
            <person name="Winzer T."/>
            <person name="Yang X."/>
            <person name="Li Y."/>
            <person name="Ning Z."/>
            <person name="He Z."/>
            <person name="Teodor R."/>
            <person name="Lu Y."/>
            <person name="Bowser T.A."/>
            <person name="Graham I.A."/>
            <person name="Ye K."/>
        </authorList>
    </citation>
    <scope>NUCLEOTIDE SEQUENCE [LARGE SCALE GENOMIC DNA]</scope>
    <source>
        <strain evidence="9">cv. HN1</strain>
        <tissue evidence="8">Leaves</tissue>
    </source>
</reference>
<dbReference type="InterPro" id="IPR001915">
    <property type="entry name" value="Peptidase_M48"/>
</dbReference>
<dbReference type="PANTHER" id="PTHR22726:SF1">
    <property type="entry name" value="METALLOENDOPEPTIDASE OMA1, MITOCHONDRIAL"/>
    <property type="match status" value="1"/>
</dbReference>
<keyword evidence="3 6" id="KW-0378">Hydrolase</keyword>
<dbReference type="OMA" id="GLHWEIF"/>
<keyword evidence="5 6" id="KW-0482">Metalloprotease</keyword>
<dbReference type="InterPro" id="IPR051156">
    <property type="entry name" value="Mito/Outer_Membr_Metalloprot"/>
</dbReference>
<evidence type="ECO:0000313" key="8">
    <source>
        <dbReference type="EMBL" id="RZC82326.1"/>
    </source>
</evidence>
<evidence type="ECO:0000256" key="3">
    <source>
        <dbReference type="ARBA" id="ARBA00022801"/>
    </source>
</evidence>
<accession>A0A4Y7LAQ5</accession>
<protein>
    <recommendedName>
        <fullName evidence="7">Peptidase M48 domain-containing protein</fullName>
    </recommendedName>
</protein>
<comment type="similarity">
    <text evidence="6">Belongs to the peptidase M48 family.</text>
</comment>
<organism evidence="8 9">
    <name type="scientific">Papaver somniferum</name>
    <name type="common">Opium poppy</name>
    <dbReference type="NCBI Taxonomy" id="3469"/>
    <lineage>
        <taxon>Eukaryota</taxon>
        <taxon>Viridiplantae</taxon>
        <taxon>Streptophyta</taxon>
        <taxon>Embryophyta</taxon>
        <taxon>Tracheophyta</taxon>
        <taxon>Spermatophyta</taxon>
        <taxon>Magnoliopsida</taxon>
        <taxon>Ranunculales</taxon>
        <taxon>Papaveraceae</taxon>
        <taxon>Papaveroideae</taxon>
        <taxon>Papaver</taxon>
    </lineage>
</organism>
<dbReference type="Gene3D" id="3.30.2010.10">
    <property type="entry name" value="Metalloproteases ('zincins'), catalytic domain"/>
    <property type="match status" value="1"/>
</dbReference>
<dbReference type="STRING" id="3469.A0A4Y7LAQ5"/>
<dbReference type="AlphaFoldDB" id="A0A4Y7LAQ5"/>
<feature type="non-terminal residue" evidence="8">
    <location>
        <position position="1"/>
    </location>
</feature>
<evidence type="ECO:0000256" key="6">
    <source>
        <dbReference type="RuleBase" id="RU003983"/>
    </source>
</evidence>
<dbReference type="GO" id="GO:0004222">
    <property type="term" value="F:metalloendopeptidase activity"/>
    <property type="evidence" value="ECO:0007669"/>
    <property type="project" value="InterPro"/>
</dbReference>
<dbReference type="CDD" id="cd07331">
    <property type="entry name" value="M48C_Oma1_like"/>
    <property type="match status" value="1"/>
</dbReference>
<dbReference type="GO" id="GO:0051603">
    <property type="term" value="P:proteolysis involved in protein catabolic process"/>
    <property type="evidence" value="ECO:0007669"/>
    <property type="project" value="TreeGrafter"/>
</dbReference>
<dbReference type="Gramene" id="RZC82326">
    <property type="protein sequence ID" value="RZC82326"/>
    <property type="gene ID" value="C5167_045112"/>
</dbReference>
<comment type="cofactor">
    <cofactor evidence="6">
        <name>Zn(2+)</name>
        <dbReference type="ChEBI" id="CHEBI:29105"/>
    </cofactor>
    <text evidence="6">Binds 1 zinc ion per subunit.</text>
</comment>
<dbReference type="GO" id="GO:0016020">
    <property type="term" value="C:membrane"/>
    <property type="evidence" value="ECO:0007669"/>
    <property type="project" value="TreeGrafter"/>
</dbReference>
<keyword evidence="9" id="KW-1185">Reference proteome</keyword>